<evidence type="ECO:0008006" key="3">
    <source>
        <dbReference type="Google" id="ProtNLM"/>
    </source>
</evidence>
<gene>
    <name evidence="2" type="ORF">S03H2_61309</name>
</gene>
<organism evidence="2">
    <name type="scientific">marine sediment metagenome</name>
    <dbReference type="NCBI Taxonomy" id="412755"/>
    <lineage>
        <taxon>unclassified sequences</taxon>
        <taxon>metagenomes</taxon>
        <taxon>ecological metagenomes</taxon>
    </lineage>
</organism>
<evidence type="ECO:0000313" key="2">
    <source>
        <dbReference type="EMBL" id="GAH82545.1"/>
    </source>
</evidence>
<proteinExistence type="predicted"/>
<dbReference type="EMBL" id="BARU01039571">
    <property type="protein sequence ID" value="GAH82545.1"/>
    <property type="molecule type" value="Genomic_DNA"/>
</dbReference>
<keyword evidence="1" id="KW-0472">Membrane</keyword>
<dbReference type="AlphaFoldDB" id="X1JM84"/>
<sequence length="90" mass="10549">GISVISIVSCVFYPIEIFPEELHFFIKLNPLYYYFDLMRLTWWAGINYGEAISYITIYHILIVVIFTIITPVTASFLFIKIYNKYGTSGY</sequence>
<name>X1JM84_9ZZZZ</name>
<accession>X1JM84</accession>
<keyword evidence="1" id="KW-0812">Transmembrane</keyword>
<feature type="transmembrane region" description="Helical" evidence="1">
    <location>
        <begin position="57"/>
        <end position="79"/>
    </location>
</feature>
<comment type="caution">
    <text evidence="2">The sequence shown here is derived from an EMBL/GenBank/DDBJ whole genome shotgun (WGS) entry which is preliminary data.</text>
</comment>
<keyword evidence="1" id="KW-1133">Transmembrane helix</keyword>
<evidence type="ECO:0000256" key="1">
    <source>
        <dbReference type="SAM" id="Phobius"/>
    </source>
</evidence>
<feature type="non-terminal residue" evidence="2">
    <location>
        <position position="1"/>
    </location>
</feature>
<protein>
    <recommendedName>
        <fullName evidence="3">ABC-2 type transporter domain-containing protein</fullName>
    </recommendedName>
</protein>
<reference evidence="2" key="1">
    <citation type="journal article" date="2014" name="Front. Microbiol.">
        <title>High frequency of phylogenetically diverse reductive dehalogenase-homologous genes in deep subseafloor sedimentary metagenomes.</title>
        <authorList>
            <person name="Kawai M."/>
            <person name="Futagami T."/>
            <person name="Toyoda A."/>
            <person name="Takaki Y."/>
            <person name="Nishi S."/>
            <person name="Hori S."/>
            <person name="Arai W."/>
            <person name="Tsubouchi T."/>
            <person name="Morono Y."/>
            <person name="Uchiyama I."/>
            <person name="Ito T."/>
            <person name="Fujiyama A."/>
            <person name="Inagaki F."/>
            <person name="Takami H."/>
        </authorList>
    </citation>
    <scope>NUCLEOTIDE SEQUENCE</scope>
    <source>
        <strain evidence="2">Expedition CK06-06</strain>
    </source>
</reference>